<dbReference type="AlphaFoldDB" id="D3TCS9"/>
<name>D3TCS9_ACIB4</name>
<dbReference type="GeneID" id="8827498"/>
<dbReference type="OrthoDB" id="369204at2157"/>
<dbReference type="HOGENOM" id="CLU_1067931_0_0_2"/>
<accession>D3TCS9</accession>
<reference evidence="1" key="1">
    <citation type="submission" date="2010-02" db="EMBL/GenBank/DDBJ databases">
        <title>Complete sequence of Aciduliprofundum boonei T469.</title>
        <authorList>
            <consortium name="US DOE Joint Genome Institute"/>
            <person name="Lucas S."/>
            <person name="Copeland A."/>
            <person name="Lapidus A."/>
            <person name="Cheng J.-F."/>
            <person name="Bruce D."/>
            <person name="Goodwin L."/>
            <person name="Pitluck S."/>
            <person name="Saunders E."/>
            <person name="Detter J.C."/>
            <person name="Han C."/>
            <person name="Tapia R."/>
            <person name="Land M."/>
            <person name="Hauser L."/>
            <person name="Kyrpides N."/>
            <person name="Mikhailova N."/>
            <person name="Flores G."/>
            <person name="Reysenbach A.-L."/>
            <person name="Woyke T."/>
        </authorList>
    </citation>
    <scope>NUCLEOTIDE SEQUENCE</scope>
    <source>
        <strain evidence="1">T469</strain>
    </source>
</reference>
<evidence type="ECO:0000313" key="2">
    <source>
        <dbReference type="Proteomes" id="UP000001400"/>
    </source>
</evidence>
<proteinExistence type="predicted"/>
<evidence type="ECO:0000313" key="1">
    <source>
        <dbReference type="EMBL" id="ADD08364.1"/>
    </source>
</evidence>
<protein>
    <recommendedName>
        <fullName evidence="3">DUF2268 domain-containing protein</fullName>
    </recommendedName>
</protein>
<keyword evidence="2" id="KW-1185">Reference proteome</keyword>
<dbReference type="KEGG" id="abi:Aboo_0553"/>
<sequence length="267" mass="31315">MHTLIIDIDISEDCLNSEEPWMCVYKKHEELFQNSIGKMLNTDALQFFKNTKKELSEILKIVEVYKNKSGEIHNILQRVENMCPIDNNFSVYFLPAPFDFVITQYSRNLGVFIFFGIGGDDSFMNTENLSVLLPHEYAHIVRLHTVLLPEGIDSPYQMNLANLTILEGLGITFSAWFNNDLKKESLWKYIPFEKDKWQEYMERENEYIELLKNRKDEKLTQDTILEFYGPERKGYAIGSLCIFSLIEKGYSICELDKMKDNEILEKL</sequence>
<dbReference type="EMBL" id="CP001941">
    <property type="protein sequence ID" value="ADD08364.1"/>
    <property type="molecule type" value="Genomic_DNA"/>
</dbReference>
<dbReference type="RefSeq" id="WP_012997168.1">
    <property type="nucleotide sequence ID" value="NC_013926.1"/>
</dbReference>
<dbReference type="Proteomes" id="UP000001400">
    <property type="component" value="Chromosome"/>
</dbReference>
<evidence type="ECO:0008006" key="3">
    <source>
        <dbReference type="Google" id="ProtNLM"/>
    </source>
</evidence>
<organism evidence="1 2">
    <name type="scientific">Aciduliprofundum boonei (strain DSM 19572 / T469)</name>
    <dbReference type="NCBI Taxonomy" id="439481"/>
    <lineage>
        <taxon>Archaea</taxon>
        <taxon>Methanobacteriati</taxon>
        <taxon>Thermoplasmatota</taxon>
        <taxon>DHVE2 group</taxon>
        <taxon>Candidatus Aciduliprofundum</taxon>
    </lineage>
</organism>
<gene>
    <name evidence="1" type="ordered locus">Aboo_0553</name>
</gene>